<keyword evidence="1" id="KW-1133">Transmembrane helix</keyword>
<keyword evidence="1" id="KW-0472">Membrane</keyword>
<evidence type="ECO:0000313" key="2">
    <source>
        <dbReference type="EMBL" id="RNL81150.1"/>
    </source>
</evidence>
<evidence type="ECO:0000313" key="3">
    <source>
        <dbReference type="Proteomes" id="UP000277094"/>
    </source>
</evidence>
<feature type="transmembrane region" description="Helical" evidence="1">
    <location>
        <begin position="106"/>
        <end position="124"/>
    </location>
</feature>
<comment type="caution">
    <text evidence="2">The sequence shown here is derived from an EMBL/GenBank/DDBJ whole genome shotgun (WGS) entry which is preliminary data.</text>
</comment>
<gene>
    <name evidence="2" type="ORF">EFL95_01895</name>
</gene>
<dbReference type="RefSeq" id="WP_123232355.1">
    <property type="nucleotide sequence ID" value="NZ_RJSG01000001.1"/>
</dbReference>
<name>A0A3N0E017_9ACTN</name>
<keyword evidence="3" id="KW-1185">Reference proteome</keyword>
<keyword evidence="1" id="KW-0812">Transmembrane</keyword>
<sequence length="133" mass="14057">MSAPTRASVVWTATGVGAATLLVAAVNPNDQGHYPTCPLLALTGIYCPFCGGLRAVHDLAHLDIAGAFARNPVAALALPLIAVVWALWAQQAFTGRRLLRIQSKPWWGWAVVGFLAVFMVARNLPGAGWLSPA</sequence>
<feature type="transmembrane region" description="Helical" evidence="1">
    <location>
        <begin position="7"/>
        <end position="26"/>
    </location>
</feature>
<dbReference type="AlphaFoldDB" id="A0A3N0E017"/>
<dbReference type="EMBL" id="RJSG01000001">
    <property type="protein sequence ID" value="RNL81150.1"/>
    <property type="molecule type" value="Genomic_DNA"/>
</dbReference>
<dbReference type="OrthoDB" id="5966662at2"/>
<dbReference type="InterPro" id="IPR021215">
    <property type="entry name" value="DUF2752"/>
</dbReference>
<reference evidence="2 3" key="1">
    <citation type="submission" date="2018-11" db="EMBL/GenBank/DDBJ databases">
        <authorList>
            <person name="Li F."/>
        </authorList>
    </citation>
    <scope>NUCLEOTIDE SEQUENCE [LARGE SCALE GENOMIC DNA]</scope>
    <source>
        <strain evidence="2 3">KIS18-7</strain>
    </source>
</reference>
<feature type="transmembrane region" description="Helical" evidence="1">
    <location>
        <begin position="73"/>
        <end position="94"/>
    </location>
</feature>
<dbReference type="Pfam" id="PF10825">
    <property type="entry name" value="DUF2752"/>
    <property type="match status" value="1"/>
</dbReference>
<organism evidence="2 3">
    <name type="scientific">Nocardioides marmorisolisilvae</name>
    <dbReference type="NCBI Taxonomy" id="1542737"/>
    <lineage>
        <taxon>Bacteria</taxon>
        <taxon>Bacillati</taxon>
        <taxon>Actinomycetota</taxon>
        <taxon>Actinomycetes</taxon>
        <taxon>Propionibacteriales</taxon>
        <taxon>Nocardioidaceae</taxon>
        <taxon>Nocardioides</taxon>
    </lineage>
</organism>
<accession>A0A3N0E017</accession>
<evidence type="ECO:0000256" key="1">
    <source>
        <dbReference type="SAM" id="Phobius"/>
    </source>
</evidence>
<dbReference type="Proteomes" id="UP000277094">
    <property type="component" value="Unassembled WGS sequence"/>
</dbReference>
<proteinExistence type="predicted"/>
<protein>
    <submittedName>
        <fullName evidence="2">DUF2752 domain-containing protein</fullName>
    </submittedName>
</protein>